<accession>A0A6A4ICE7</accession>
<feature type="region of interest" description="Disordered" evidence="1">
    <location>
        <begin position="271"/>
        <end position="349"/>
    </location>
</feature>
<protein>
    <submittedName>
        <fullName evidence="2">Uncharacterized protein</fullName>
    </submittedName>
</protein>
<keyword evidence="3" id="KW-1185">Reference proteome</keyword>
<dbReference type="AlphaFoldDB" id="A0A6A4ICE7"/>
<sequence length="737" mass="80037">MPSDPGTRYFEGLAYAYPQCPWLVSTIKSGLTRPLLIFFHGPTNAAIYRHTWPSAFDHCIFEDPEATILATPSDPEANAFIIEGRVIPASSTYPACLAEWYPTHPQADFTFAAHCFFLAHTLRFETRVGTDDEGDLPTALAEFMIHLEPSLNYIFMNWIARANCPTFAVFRFCLAFAFLANHTFPHFHTYWLDPLNPGDDFLQVVQTCIQELGVTTAMPTPIPFDPSTAEGCHLALLIPPQDLKVFPPLLLAPRNIVSLVYVPPPLKSTASMGTLPASPKVTRSAPNFEGRPHKVAPKQPLVLLKSTRHAAASKSTRSTSKSSANDDTNEEEDELKHSPPKRSTTSCKCHCLPSMASSKSSEVSSPKSEAPIAKKIPVTRSTIAKANLASNPKGKQKACACSKSVEISAPKACSKLKTKAIGKEEQKPATRVKKNGKKDNLEDFPSLQVNSKGLNNMLPPNLQVPFFNIKPSLSDLGVVLTHNHVGYTLEELQLVNRPLDLLGSELVSCIPCQIRNVKCSPNTERLGGKCAPCITSKQPCNLGCGMAEYLEGLDRMYWHLDQCPANILSEAQCLHVIHGHAITISHHHQELIRQVEYDFLATMARLQSAGSDAAIVLHQLVQSALEHVCLSLDNLSFLATVFRWNSIFNLPDLLASLEVRDHLLHVGKEDEPGGTPVDSSSSEPSGSGSVQVPDAVASGAEANTQADASASLIVPSDALGQVTGPSSAVPDSRDTAV</sequence>
<name>A0A6A4ICE7_9AGAR</name>
<gene>
    <name evidence="2" type="ORF">BT96DRAFT_986463</name>
</gene>
<dbReference type="Proteomes" id="UP000799118">
    <property type="component" value="Unassembled WGS sequence"/>
</dbReference>
<feature type="compositionally biased region" description="Low complexity" evidence="1">
    <location>
        <begin position="309"/>
        <end position="323"/>
    </location>
</feature>
<evidence type="ECO:0000313" key="2">
    <source>
        <dbReference type="EMBL" id="KAE9407463.1"/>
    </source>
</evidence>
<feature type="region of interest" description="Disordered" evidence="1">
    <location>
        <begin position="424"/>
        <end position="444"/>
    </location>
</feature>
<evidence type="ECO:0000313" key="3">
    <source>
        <dbReference type="Proteomes" id="UP000799118"/>
    </source>
</evidence>
<feature type="region of interest" description="Disordered" evidence="1">
    <location>
        <begin position="667"/>
        <end position="703"/>
    </location>
</feature>
<organism evidence="2 3">
    <name type="scientific">Gymnopus androsaceus JB14</name>
    <dbReference type="NCBI Taxonomy" id="1447944"/>
    <lineage>
        <taxon>Eukaryota</taxon>
        <taxon>Fungi</taxon>
        <taxon>Dikarya</taxon>
        <taxon>Basidiomycota</taxon>
        <taxon>Agaricomycotina</taxon>
        <taxon>Agaricomycetes</taxon>
        <taxon>Agaricomycetidae</taxon>
        <taxon>Agaricales</taxon>
        <taxon>Marasmiineae</taxon>
        <taxon>Omphalotaceae</taxon>
        <taxon>Gymnopus</taxon>
    </lineage>
</organism>
<feature type="compositionally biased region" description="Low complexity" evidence="1">
    <location>
        <begin position="674"/>
        <end position="693"/>
    </location>
</feature>
<feature type="region of interest" description="Disordered" evidence="1">
    <location>
        <begin position="718"/>
        <end position="737"/>
    </location>
</feature>
<reference evidence="2" key="1">
    <citation type="journal article" date="2019" name="Environ. Microbiol.">
        <title>Fungal ecological strategies reflected in gene transcription - a case study of two litter decomposers.</title>
        <authorList>
            <person name="Barbi F."/>
            <person name="Kohler A."/>
            <person name="Barry K."/>
            <person name="Baskaran P."/>
            <person name="Daum C."/>
            <person name="Fauchery L."/>
            <person name="Ihrmark K."/>
            <person name="Kuo A."/>
            <person name="LaButti K."/>
            <person name="Lipzen A."/>
            <person name="Morin E."/>
            <person name="Grigoriev I.V."/>
            <person name="Henrissat B."/>
            <person name="Lindahl B."/>
            <person name="Martin F."/>
        </authorList>
    </citation>
    <scope>NUCLEOTIDE SEQUENCE</scope>
    <source>
        <strain evidence="2">JB14</strain>
    </source>
</reference>
<evidence type="ECO:0000256" key="1">
    <source>
        <dbReference type="SAM" id="MobiDB-lite"/>
    </source>
</evidence>
<dbReference type="EMBL" id="ML769395">
    <property type="protein sequence ID" value="KAE9407463.1"/>
    <property type="molecule type" value="Genomic_DNA"/>
</dbReference>
<proteinExistence type="predicted"/>